<name>X0UV21_9ZZZZ</name>
<accession>X0UV21</accession>
<comment type="caution">
    <text evidence="2">The sequence shown here is derived from an EMBL/GenBank/DDBJ whole genome shotgun (WGS) entry which is preliminary data.</text>
</comment>
<feature type="domain" description="Class II aldolase/adducin N-terminal" evidence="1">
    <location>
        <begin position="7"/>
        <end position="55"/>
    </location>
</feature>
<sequence length="69" mass="7447">MDKTLSQLIRISKAVGKDTSLIQGGGGNTSVKTKDGKHMYIKASGTALKDMNEQNGWRRLQLGSVLSII</sequence>
<proteinExistence type="predicted"/>
<dbReference type="AlphaFoldDB" id="X0UV21"/>
<evidence type="ECO:0000313" key="2">
    <source>
        <dbReference type="EMBL" id="GAF92310.1"/>
    </source>
</evidence>
<dbReference type="Gene3D" id="3.40.225.10">
    <property type="entry name" value="Class II aldolase/adducin N-terminal domain"/>
    <property type="match status" value="1"/>
</dbReference>
<dbReference type="Pfam" id="PF00596">
    <property type="entry name" value="Aldolase_II"/>
    <property type="match status" value="1"/>
</dbReference>
<dbReference type="InterPro" id="IPR001303">
    <property type="entry name" value="Aldolase_II/adducin_N"/>
</dbReference>
<dbReference type="SUPFAM" id="SSF53639">
    <property type="entry name" value="AraD/HMP-PK domain-like"/>
    <property type="match status" value="1"/>
</dbReference>
<gene>
    <name evidence="2" type="ORF">S01H1_22837</name>
</gene>
<evidence type="ECO:0000259" key="1">
    <source>
        <dbReference type="Pfam" id="PF00596"/>
    </source>
</evidence>
<dbReference type="EMBL" id="BARS01012993">
    <property type="protein sequence ID" value="GAF92310.1"/>
    <property type="molecule type" value="Genomic_DNA"/>
</dbReference>
<feature type="non-terminal residue" evidence="2">
    <location>
        <position position="69"/>
    </location>
</feature>
<reference evidence="2" key="1">
    <citation type="journal article" date="2014" name="Front. Microbiol.">
        <title>High frequency of phylogenetically diverse reductive dehalogenase-homologous genes in deep subseafloor sedimentary metagenomes.</title>
        <authorList>
            <person name="Kawai M."/>
            <person name="Futagami T."/>
            <person name="Toyoda A."/>
            <person name="Takaki Y."/>
            <person name="Nishi S."/>
            <person name="Hori S."/>
            <person name="Arai W."/>
            <person name="Tsubouchi T."/>
            <person name="Morono Y."/>
            <person name="Uchiyama I."/>
            <person name="Ito T."/>
            <person name="Fujiyama A."/>
            <person name="Inagaki F."/>
            <person name="Takami H."/>
        </authorList>
    </citation>
    <scope>NUCLEOTIDE SEQUENCE</scope>
    <source>
        <strain evidence="2">Expedition CK06-06</strain>
    </source>
</reference>
<dbReference type="InterPro" id="IPR036409">
    <property type="entry name" value="Aldolase_II/adducin_N_sf"/>
</dbReference>
<organism evidence="2">
    <name type="scientific">marine sediment metagenome</name>
    <dbReference type="NCBI Taxonomy" id="412755"/>
    <lineage>
        <taxon>unclassified sequences</taxon>
        <taxon>metagenomes</taxon>
        <taxon>ecological metagenomes</taxon>
    </lineage>
</organism>
<protein>
    <recommendedName>
        <fullName evidence="1">Class II aldolase/adducin N-terminal domain-containing protein</fullName>
    </recommendedName>
</protein>